<comment type="caution">
    <text evidence="2">The sequence shown here is derived from an EMBL/GenBank/DDBJ whole genome shotgun (WGS) entry which is preliminary data.</text>
</comment>
<sequence length="42" mass="4385">MDIAAFLLDSVPSARLLGISFDSVGSGGPSISSTRPVPSWRH</sequence>
<keyword evidence="3" id="KW-1185">Reference proteome</keyword>
<evidence type="ECO:0000313" key="3">
    <source>
        <dbReference type="Proteomes" id="UP001589870"/>
    </source>
</evidence>
<name>A0ABV6U3T4_9ACTN</name>
<evidence type="ECO:0000256" key="1">
    <source>
        <dbReference type="SAM" id="MobiDB-lite"/>
    </source>
</evidence>
<protein>
    <submittedName>
        <fullName evidence="2">Uncharacterized protein</fullName>
    </submittedName>
</protein>
<organism evidence="2 3">
    <name type="scientific">Sphaerimonospora cavernae</name>
    <dbReference type="NCBI Taxonomy" id="1740611"/>
    <lineage>
        <taxon>Bacteria</taxon>
        <taxon>Bacillati</taxon>
        <taxon>Actinomycetota</taxon>
        <taxon>Actinomycetes</taxon>
        <taxon>Streptosporangiales</taxon>
        <taxon>Streptosporangiaceae</taxon>
        <taxon>Sphaerimonospora</taxon>
    </lineage>
</organism>
<evidence type="ECO:0000313" key="2">
    <source>
        <dbReference type="EMBL" id="MFC0862664.1"/>
    </source>
</evidence>
<dbReference type="EMBL" id="JBHMQT010000014">
    <property type="protein sequence ID" value="MFC0862664.1"/>
    <property type="molecule type" value="Genomic_DNA"/>
</dbReference>
<proteinExistence type="predicted"/>
<accession>A0ABV6U3T4</accession>
<reference evidence="2 3" key="1">
    <citation type="submission" date="2024-09" db="EMBL/GenBank/DDBJ databases">
        <authorList>
            <person name="Sun Q."/>
            <person name="Mori K."/>
        </authorList>
    </citation>
    <scope>NUCLEOTIDE SEQUENCE [LARGE SCALE GENOMIC DNA]</scope>
    <source>
        <strain evidence="2 3">TBRC 1851</strain>
    </source>
</reference>
<feature type="region of interest" description="Disordered" evidence="1">
    <location>
        <begin position="23"/>
        <end position="42"/>
    </location>
</feature>
<dbReference type="Proteomes" id="UP001589870">
    <property type="component" value="Unassembled WGS sequence"/>
</dbReference>
<dbReference type="RefSeq" id="WP_394300854.1">
    <property type="nucleotide sequence ID" value="NZ_JBHMQT010000014.1"/>
</dbReference>
<gene>
    <name evidence="2" type="ORF">ACFHYQ_10185</name>
</gene>